<dbReference type="Pfam" id="PF08706">
    <property type="entry name" value="D5_N"/>
    <property type="match status" value="1"/>
</dbReference>
<dbReference type="NCBIfam" id="TIGR01613">
    <property type="entry name" value="primase_Cterm"/>
    <property type="match status" value="1"/>
</dbReference>
<dbReference type="Gene3D" id="3.40.1360.10">
    <property type="match status" value="1"/>
</dbReference>
<dbReference type="Pfam" id="PF13155">
    <property type="entry name" value="Toprim_2"/>
    <property type="match status" value="1"/>
</dbReference>
<keyword evidence="2" id="KW-0378">Hydrolase</keyword>
<dbReference type="RefSeq" id="WP_144004306.1">
    <property type="nucleotide sequence ID" value="NZ_CP040916.1"/>
</dbReference>
<dbReference type="PANTHER" id="PTHR35372">
    <property type="entry name" value="ATP BINDING PROTEIN-RELATED"/>
    <property type="match status" value="1"/>
</dbReference>
<dbReference type="InterPro" id="IPR027417">
    <property type="entry name" value="P-loop_NTPase"/>
</dbReference>
<evidence type="ECO:0000256" key="4">
    <source>
        <dbReference type="SAM" id="MobiDB-lite"/>
    </source>
</evidence>
<feature type="region of interest" description="Disordered" evidence="4">
    <location>
        <begin position="322"/>
        <end position="352"/>
    </location>
</feature>
<feature type="compositionally biased region" description="Basic and acidic residues" evidence="4">
    <location>
        <begin position="339"/>
        <end position="352"/>
    </location>
</feature>
<dbReference type="InterPro" id="IPR006171">
    <property type="entry name" value="TOPRIM_dom"/>
</dbReference>
<dbReference type="GO" id="GO:0005524">
    <property type="term" value="F:ATP binding"/>
    <property type="evidence" value="ECO:0007669"/>
    <property type="project" value="UniProtKB-KW"/>
</dbReference>
<dbReference type="PROSITE" id="PS51206">
    <property type="entry name" value="SF3_HELICASE_1"/>
    <property type="match status" value="1"/>
</dbReference>
<dbReference type="CDD" id="cd01029">
    <property type="entry name" value="TOPRIM_primases"/>
    <property type="match status" value="1"/>
</dbReference>
<dbReference type="SMART" id="SM00493">
    <property type="entry name" value="TOPRIM"/>
    <property type="match status" value="1"/>
</dbReference>
<evidence type="ECO:0000313" key="6">
    <source>
        <dbReference type="EMBL" id="QDQ12454.1"/>
    </source>
</evidence>
<evidence type="ECO:0000256" key="1">
    <source>
        <dbReference type="ARBA" id="ARBA00022741"/>
    </source>
</evidence>
<organism evidence="6 7">
    <name type="scientific">Streptomyces spectabilis</name>
    <dbReference type="NCBI Taxonomy" id="68270"/>
    <lineage>
        <taxon>Bacteria</taxon>
        <taxon>Bacillati</taxon>
        <taxon>Actinomycetota</taxon>
        <taxon>Actinomycetes</taxon>
        <taxon>Kitasatosporales</taxon>
        <taxon>Streptomycetaceae</taxon>
        <taxon>Streptomyces</taxon>
    </lineage>
</organism>
<keyword evidence="1" id="KW-0547">Nucleotide-binding</keyword>
<dbReference type="Pfam" id="PF19263">
    <property type="entry name" value="DUF5906"/>
    <property type="match status" value="1"/>
</dbReference>
<sequence length="811" mass="87960">MLFADLLGRFDQVTSEGDGGYAALCPGHQDSRPSLRIWRGEDNKVRLTCRAGCETADVIAAVRLGWSDLFDASGPGATVPAERPQLVPVALTAGLAAYVDRASLALGDYAAEWPERARDYLTDRFGLDMDTAAELGLGVDDGTAGEGFAYLSRAYRSFARLTVPLIGFDGVTRGLQGRDLTGKCPGRWLSLVNPKGHRWAPYGVMRGTGGWGTVLITEGPGDGLTAVGVGYDAVAIRGASLAGSPELVAELAEGLRGSLVILAGDNDSAGNGFSARLAEGLSAHGVEAHTLDIPHQGDDLTDWRERDPSAFPAELHRAVKAARPARGSAEVQEAARNAELADRTGADTVSRDQGAEAAEILAKLVSTYGESDAMNSHALVAWSGGRIRYAAGLGFYTWDGRVWVRSDMRVRQEIHRMGAALVLAGQNQLARGFTMTSRIDALLTELCSVPNVSIGATDFDDRPDLLNFKNGTVDLRTGRMRAHDQADLLTYALDINYNPNATCPRWEAFLEEIFPGMPDMPAYIQRLVGYGITGHTTEQSFGVLWGKGANGKSVLVDTLTSVFRAIARTTPFSTFEERKSGGIPNDIAALRGARLVMASEGESGKPMSESILKRVTGKDMISARFLRQEFFEFRPSFLLLLATNHKPKFKSQDEGLWRRVKLIPFTRWFAPEERDPALDRKLLAEAEGIAAWAVRGAVSWYRDGLRDPQVITGASQEYRETSDPLAGFLPGVLEWADDSVTMSGNDAFNTYLEWCEAENLPGRERWTRQAFYSAMEERGAVKRRTNKGISLGGLRLADESPDAVGPGIFGQ</sequence>
<accession>A0A516RA04</accession>
<dbReference type="InterPro" id="IPR014015">
    <property type="entry name" value="Helicase_SF3_DNA-vir"/>
</dbReference>
<dbReference type="AlphaFoldDB" id="A0A516RA04"/>
<dbReference type="InterPro" id="IPR014818">
    <property type="entry name" value="Phage/plasmid_primase_P4_C"/>
</dbReference>
<dbReference type="GO" id="GO:0016787">
    <property type="term" value="F:hydrolase activity"/>
    <property type="evidence" value="ECO:0007669"/>
    <property type="project" value="UniProtKB-KW"/>
</dbReference>
<dbReference type="SUPFAM" id="SSF56731">
    <property type="entry name" value="DNA primase core"/>
    <property type="match status" value="1"/>
</dbReference>
<reference evidence="6 7" key="1">
    <citation type="journal article" date="2019" name="J. Ind. Microbiol. Biotechnol.">
        <title>The complete genomic sequence of Streptomyces spectabilis NRRL-2792 and identification of secondary metabolite biosynthetic gene clusters.</title>
        <authorList>
            <person name="Sinha A."/>
            <person name="Phillips-Salemka S."/>
            <person name="Niraula T.A."/>
            <person name="Short K.A."/>
            <person name="Niraula N.P."/>
        </authorList>
    </citation>
    <scope>NUCLEOTIDE SEQUENCE [LARGE SCALE GENOMIC DNA]</scope>
    <source>
        <strain evidence="6 7">NRRL 2792</strain>
    </source>
</reference>
<dbReference type="PANTHER" id="PTHR35372:SF2">
    <property type="entry name" value="SF3 HELICASE DOMAIN-CONTAINING PROTEIN"/>
    <property type="match status" value="1"/>
</dbReference>
<dbReference type="Gene3D" id="3.40.50.300">
    <property type="entry name" value="P-loop containing nucleotide triphosphate hydrolases"/>
    <property type="match status" value="1"/>
</dbReference>
<protein>
    <recommendedName>
        <fullName evidence="5">SF3 helicase domain-containing protein</fullName>
    </recommendedName>
</protein>
<dbReference type="InterPro" id="IPR045455">
    <property type="entry name" value="NrS-1_pol-like_helicase"/>
</dbReference>
<proteinExistence type="predicted"/>
<dbReference type="SMART" id="SM00885">
    <property type="entry name" value="D5_N"/>
    <property type="match status" value="1"/>
</dbReference>
<name>A0A516RA04_STRST</name>
<dbReference type="Proteomes" id="UP000316806">
    <property type="component" value="Chromosome"/>
</dbReference>
<dbReference type="InterPro" id="IPR051620">
    <property type="entry name" value="ORF904-like_C"/>
</dbReference>
<evidence type="ECO:0000256" key="2">
    <source>
        <dbReference type="ARBA" id="ARBA00022801"/>
    </source>
</evidence>
<dbReference type="InterPro" id="IPR006500">
    <property type="entry name" value="Helicase_put_C_phage/plasmid"/>
</dbReference>
<evidence type="ECO:0000259" key="5">
    <source>
        <dbReference type="PROSITE" id="PS51206"/>
    </source>
</evidence>
<dbReference type="InterPro" id="IPR034154">
    <property type="entry name" value="TOPRIM_DnaG/twinkle"/>
</dbReference>
<gene>
    <name evidence="6" type="ORF">FH965_19395</name>
</gene>
<evidence type="ECO:0000313" key="7">
    <source>
        <dbReference type="Proteomes" id="UP000316806"/>
    </source>
</evidence>
<dbReference type="EMBL" id="CP040916">
    <property type="protein sequence ID" value="QDQ12454.1"/>
    <property type="molecule type" value="Genomic_DNA"/>
</dbReference>
<keyword evidence="3" id="KW-0067">ATP-binding</keyword>
<evidence type="ECO:0000256" key="3">
    <source>
        <dbReference type="ARBA" id="ARBA00022840"/>
    </source>
</evidence>
<feature type="domain" description="SF3 helicase" evidence="5">
    <location>
        <begin position="519"/>
        <end position="678"/>
    </location>
</feature>